<sequence length="348" mass="39911">MSQLLSSDLNWFPCAYQNTDHVITVLDDHRDQSDYWSNVVDPDHDFPNQDQNWGELVRYDGDFEGGAFDDQVYTPSTSSEEQSPHSSVDDPKEVNPLSIVVVDNGKQSTPFRSDFEEMRKLFDVISRQIDDMISRATEEIKQEIWIKHYCSSHKILLVGEGDFSFSACLGRAFGRADNMVATSLNSKDFLKKNYGQAMSNIQSLRSRGCKVIHKVNATEMTGHKKLNVVKYDRIVYNFPHAGFSSKESVTDEKRKHKNLVSLFMANAKKMIEEKGEIHISHKCNQFLEQWGLRKLAKKNGLVVMEEEKFNLSDYSGYNTKYGFGGDKNFDCNPSKTYKFRLKKRASES</sequence>
<feature type="region of interest" description="Disordered" evidence="1">
    <location>
        <begin position="70"/>
        <end position="94"/>
    </location>
</feature>
<dbReference type="EMBL" id="JBBNAG010000005">
    <property type="protein sequence ID" value="KAK9134051.1"/>
    <property type="molecule type" value="Genomic_DNA"/>
</dbReference>
<protein>
    <recommendedName>
        <fullName evidence="2">25S rRNA (uridine-N(3))-methyltransferase BMT5-like domain-containing protein</fullName>
    </recommendedName>
</protein>
<evidence type="ECO:0000259" key="2">
    <source>
        <dbReference type="Pfam" id="PF10354"/>
    </source>
</evidence>
<feature type="domain" description="25S rRNA (uridine-N(3))-methyltransferase BMT5-like" evidence="2">
    <location>
        <begin position="156"/>
        <end position="320"/>
    </location>
</feature>
<dbReference type="AlphaFoldDB" id="A0AAP0PAW9"/>
<dbReference type="PANTHER" id="PTHR11538">
    <property type="entry name" value="PHENYLALANYL-TRNA SYNTHETASE"/>
    <property type="match status" value="1"/>
</dbReference>
<dbReference type="InterPro" id="IPR019446">
    <property type="entry name" value="BMT5-like"/>
</dbReference>
<evidence type="ECO:0000313" key="4">
    <source>
        <dbReference type="Proteomes" id="UP001419268"/>
    </source>
</evidence>
<evidence type="ECO:0000313" key="3">
    <source>
        <dbReference type="EMBL" id="KAK9134051.1"/>
    </source>
</evidence>
<dbReference type="GO" id="GO:0005737">
    <property type="term" value="C:cytoplasm"/>
    <property type="evidence" value="ECO:0007669"/>
    <property type="project" value="TreeGrafter"/>
</dbReference>
<keyword evidence="4" id="KW-1185">Reference proteome</keyword>
<evidence type="ECO:0000256" key="1">
    <source>
        <dbReference type="SAM" id="MobiDB-lite"/>
    </source>
</evidence>
<organism evidence="3 4">
    <name type="scientific">Stephania cephalantha</name>
    <dbReference type="NCBI Taxonomy" id="152367"/>
    <lineage>
        <taxon>Eukaryota</taxon>
        <taxon>Viridiplantae</taxon>
        <taxon>Streptophyta</taxon>
        <taxon>Embryophyta</taxon>
        <taxon>Tracheophyta</taxon>
        <taxon>Spermatophyta</taxon>
        <taxon>Magnoliopsida</taxon>
        <taxon>Ranunculales</taxon>
        <taxon>Menispermaceae</taxon>
        <taxon>Menispermoideae</taxon>
        <taxon>Cissampelideae</taxon>
        <taxon>Stephania</taxon>
    </lineage>
</organism>
<dbReference type="Proteomes" id="UP001419268">
    <property type="component" value="Unassembled WGS sequence"/>
</dbReference>
<dbReference type="GO" id="GO:0070042">
    <property type="term" value="F:rRNA (uridine-N3-)-methyltransferase activity"/>
    <property type="evidence" value="ECO:0007669"/>
    <property type="project" value="InterPro"/>
</dbReference>
<comment type="caution">
    <text evidence="3">The sequence shown here is derived from an EMBL/GenBank/DDBJ whole genome shotgun (WGS) entry which is preliminary data.</text>
</comment>
<feature type="compositionally biased region" description="Low complexity" evidence="1">
    <location>
        <begin position="74"/>
        <end position="86"/>
    </location>
</feature>
<name>A0AAP0PAW9_9MAGN</name>
<proteinExistence type="predicted"/>
<dbReference type="Pfam" id="PF10354">
    <property type="entry name" value="BMT5-like"/>
    <property type="match status" value="1"/>
</dbReference>
<accession>A0AAP0PAW9</accession>
<gene>
    <name evidence="3" type="ORF">Scep_013579</name>
</gene>
<reference evidence="3 4" key="1">
    <citation type="submission" date="2024-01" db="EMBL/GenBank/DDBJ databases">
        <title>Genome assemblies of Stephania.</title>
        <authorList>
            <person name="Yang L."/>
        </authorList>
    </citation>
    <scope>NUCLEOTIDE SEQUENCE [LARGE SCALE GENOMIC DNA]</scope>
    <source>
        <strain evidence="3">JXDWG</strain>
        <tissue evidence="3">Leaf</tissue>
    </source>
</reference>
<dbReference type="PANTHER" id="PTHR11538:SF70">
    <property type="entry name" value="25S RRNA (URIDINE-N(3))-METHYLTRANSFERASE BMT5-LIKE DOMAIN-CONTAINING PROTEIN"/>
    <property type="match status" value="1"/>
</dbReference>
<dbReference type="GO" id="GO:0070475">
    <property type="term" value="P:rRNA base methylation"/>
    <property type="evidence" value="ECO:0007669"/>
    <property type="project" value="InterPro"/>
</dbReference>